<gene>
    <name evidence="8" type="ORF">IHE44_0002263</name>
    <name evidence="7" type="ORF">IHE44_010964</name>
</gene>
<keyword evidence="5" id="KW-0508">mRNA splicing</keyword>
<evidence type="ECO:0000256" key="1">
    <source>
        <dbReference type="ARBA" id="ARBA00004123"/>
    </source>
</evidence>
<dbReference type="InterPro" id="IPR045075">
    <property type="entry name" value="Syf1-like"/>
</dbReference>
<comment type="caution">
    <text evidence="7">The sequence shown here is derived from an EMBL/GenBank/DDBJ whole genome shotgun (WGS) entry which is preliminary data.</text>
</comment>
<reference evidence="8 9" key="2">
    <citation type="journal article" date="2021" name="J. Hered.">
        <title>Feather Gene Expression Elucidates the Developmental Basis of Plumage Iridescence in African Starlings.</title>
        <authorList>
            <person name="Rubenstein D.R."/>
            <person name="Corvelo A."/>
            <person name="MacManes M.D."/>
            <person name="Maia R."/>
            <person name="Narzisi G."/>
            <person name="Rousaki A."/>
            <person name="Vandenabeele P."/>
            <person name="Shawkey M.D."/>
            <person name="Solomon J."/>
        </authorList>
    </citation>
    <scope>NUCLEOTIDE SEQUENCE [LARGE SCALE GENOMIC DNA]</scope>
    <source>
        <strain evidence="8">SS15</strain>
    </source>
</reference>
<dbReference type="PANTHER" id="PTHR11246:SF3">
    <property type="entry name" value="CROOKED NECK-LIKE PROTEIN 1"/>
    <property type="match status" value="1"/>
</dbReference>
<dbReference type="Proteomes" id="UP000618051">
    <property type="component" value="Unassembled WGS sequence"/>
</dbReference>
<dbReference type="PANTHER" id="PTHR11246">
    <property type="entry name" value="PRE-MRNA SPLICING FACTOR"/>
    <property type="match status" value="1"/>
</dbReference>
<evidence type="ECO:0000256" key="2">
    <source>
        <dbReference type="ARBA" id="ARBA00008644"/>
    </source>
</evidence>
<accession>A0A835TZ36</accession>
<dbReference type="EMBL" id="JADDUC010000049">
    <property type="protein sequence ID" value="KAG0121489.1"/>
    <property type="molecule type" value="Genomic_DNA"/>
</dbReference>
<dbReference type="GO" id="GO:0071014">
    <property type="term" value="C:post-mRNA release spliceosomal complex"/>
    <property type="evidence" value="ECO:0007669"/>
    <property type="project" value="TreeGrafter"/>
</dbReference>
<dbReference type="Pfam" id="PF02184">
    <property type="entry name" value="HAT"/>
    <property type="match status" value="1"/>
</dbReference>
<comment type="subcellular location">
    <subcellularLocation>
        <location evidence="1">Nucleus</location>
    </subcellularLocation>
</comment>
<dbReference type="Gene3D" id="1.25.40.10">
    <property type="entry name" value="Tetratricopeptide repeat domain"/>
    <property type="match status" value="1"/>
</dbReference>
<sequence>MEEMLGNVAGSRQVFERWMEWQPEEQAWHSYINFELRYKEVDRARSIYKRFVLIHPDVKNWIKYAYFEEKHSYFAHARKVYERAVEFFGEEHMDEHLYVAFAKFEENQKEFERVRVIYKYALDRIPKQDAQNLFKNYTIFEKKFGDRRGIEHIIVNKIRFQYEEEVKANPYNYDAWFDYL</sequence>
<keyword evidence="3" id="KW-0507">mRNA processing</keyword>
<evidence type="ECO:0000313" key="7">
    <source>
        <dbReference type="EMBL" id="KAG0121489.1"/>
    </source>
</evidence>
<keyword evidence="4" id="KW-0677">Repeat</keyword>
<dbReference type="GO" id="GO:0071011">
    <property type="term" value="C:precatalytic spliceosome"/>
    <property type="evidence" value="ECO:0007669"/>
    <property type="project" value="TreeGrafter"/>
</dbReference>
<dbReference type="SMART" id="SM00386">
    <property type="entry name" value="HAT"/>
    <property type="match status" value="4"/>
</dbReference>
<keyword evidence="6" id="KW-0539">Nucleus</keyword>
<name>A0A835TZ36_9PASS</name>
<reference evidence="8" key="3">
    <citation type="submission" date="2022-01" db="EMBL/GenBank/DDBJ databases">
        <authorList>
            <person name="Rubenstein D.R."/>
        </authorList>
    </citation>
    <scope>NUCLEOTIDE SEQUENCE</scope>
    <source>
        <strain evidence="8">SS15</strain>
        <tissue evidence="8">Liver</tissue>
    </source>
</reference>
<evidence type="ECO:0000313" key="9">
    <source>
        <dbReference type="Proteomes" id="UP000618051"/>
    </source>
</evidence>
<keyword evidence="9" id="KW-1185">Reference proteome</keyword>
<dbReference type="OrthoDB" id="541719at2759"/>
<dbReference type="AlphaFoldDB" id="A0A835TZ36"/>
<organism evidence="7">
    <name type="scientific">Lamprotornis superbus</name>
    <dbReference type="NCBI Taxonomy" id="245042"/>
    <lineage>
        <taxon>Eukaryota</taxon>
        <taxon>Metazoa</taxon>
        <taxon>Chordata</taxon>
        <taxon>Craniata</taxon>
        <taxon>Vertebrata</taxon>
        <taxon>Euteleostomi</taxon>
        <taxon>Archelosauria</taxon>
        <taxon>Archosauria</taxon>
        <taxon>Dinosauria</taxon>
        <taxon>Saurischia</taxon>
        <taxon>Theropoda</taxon>
        <taxon>Coelurosauria</taxon>
        <taxon>Aves</taxon>
        <taxon>Neognathae</taxon>
        <taxon>Neoaves</taxon>
        <taxon>Telluraves</taxon>
        <taxon>Australaves</taxon>
        <taxon>Passeriformes</taxon>
        <taxon>Sturnidae</taxon>
        <taxon>Lamprotornis</taxon>
    </lineage>
</organism>
<dbReference type="FunFam" id="1.25.40.10:FF:000075">
    <property type="entry name" value="Crooked neck pre-mRNA-splicing factor 1"/>
    <property type="match status" value="1"/>
</dbReference>
<evidence type="ECO:0000256" key="3">
    <source>
        <dbReference type="ARBA" id="ARBA00022664"/>
    </source>
</evidence>
<dbReference type="InterPro" id="IPR011990">
    <property type="entry name" value="TPR-like_helical_dom_sf"/>
</dbReference>
<dbReference type="EMBL" id="JADDUC020000012">
    <property type="protein sequence ID" value="KAI1235401.1"/>
    <property type="molecule type" value="Genomic_DNA"/>
</dbReference>
<evidence type="ECO:0000313" key="8">
    <source>
        <dbReference type="EMBL" id="KAI1235401.1"/>
    </source>
</evidence>
<reference evidence="7" key="1">
    <citation type="submission" date="2020-10" db="EMBL/GenBank/DDBJ databases">
        <title>Feather gene expression reveals the developmental basis of iridescence in African starlings.</title>
        <authorList>
            <person name="Rubenstein D.R."/>
        </authorList>
    </citation>
    <scope>NUCLEOTIDE SEQUENCE</scope>
    <source>
        <strain evidence="7">SS15</strain>
        <tissue evidence="7">Liver</tissue>
    </source>
</reference>
<evidence type="ECO:0000256" key="5">
    <source>
        <dbReference type="ARBA" id="ARBA00023187"/>
    </source>
</evidence>
<protein>
    <recommendedName>
        <fullName evidence="10">Crooked neck protein</fullName>
    </recommendedName>
</protein>
<evidence type="ECO:0000256" key="6">
    <source>
        <dbReference type="ARBA" id="ARBA00023242"/>
    </source>
</evidence>
<dbReference type="GO" id="GO:0071007">
    <property type="term" value="C:U2-type catalytic step 2 spliceosome"/>
    <property type="evidence" value="ECO:0007669"/>
    <property type="project" value="TreeGrafter"/>
</dbReference>
<proteinExistence type="inferred from homology"/>
<dbReference type="GO" id="GO:0000974">
    <property type="term" value="C:Prp19 complex"/>
    <property type="evidence" value="ECO:0007669"/>
    <property type="project" value="TreeGrafter"/>
</dbReference>
<dbReference type="SUPFAM" id="SSF48452">
    <property type="entry name" value="TPR-like"/>
    <property type="match status" value="1"/>
</dbReference>
<evidence type="ECO:0000256" key="4">
    <source>
        <dbReference type="ARBA" id="ARBA00022737"/>
    </source>
</evidence>
<dbReference type="GO" id="GO:0000245">
    <property type="term" value="P:spliceosomal complex assembly"/>
    <property type="evidence" value="ECO:0007669"/>
    <property type="project" value="TreeGrafter"/>
</dbReference>
<dbReference type="InterPro" id="IPR003107">
    <property type="entry name" value="HAT"/>
</dbReference>
<evidence type="ECO:0008006" key="10">
    <source>
        <dbReference type="Google" id="ProtNLM"/>
    </source>
</evidence>
<comment type="similarity">
    <text evidence="2">Belongs to the crooked-neck family.</text>
</comment>